<keyword evidence="1" id="KW-0732">Signal</keyword>
<accession>A0A2K3MAD1</accession>
<reference evidence="2 3" key="1">
    <citation type="journal article" date="2014" name="Am. J. Bot.">
        <title>Genome assembly and annotation for red clover (Trifolium pratense; Fabaceae).</title>
        <authorList>
            <person name="Istvanek J."/>
            <person name="Jaros M."/>
            <person name="Krenek A."/>
            <person name="Repkova J."/>
        </authorList>
    </citation>
    <scope>NUCLEOTIDE SEQUENCE [LARGE SCALE GENOMIC DNA]</scope>
    <source>
        <strain evidence="3">cv. Tatra</strain>
        <tissue evidence="2">Young leaves</tissue>
    </source>
</reference>
<dbReference type="AlphaFoldDB" id="A0A2K3MAD1"/>
<proteinExistence type="predicted"/>
<dbReference type="EMBL" id="ASHM01054661">
    <property type="protein sequence ID" value="PNX87741.1"/>
    <property type="molecule type" value="Genomic_DNA"/>
</dbReference>
<sequence>PLQNLLLFQYLVVVLESDFLPRNGATMNWSFAEGIFTLHNTFGGHNSDDHLAYNKDNVPHFLKVTPENCLSTLSLPPFIWPIS</sequence>
<gene>
    <name evidence="2" type="ORF">L195_g043836</name>
</gene>
<protein>
    <submittedName>
        <fullName evidence="2">Uncharacterized protein</fullName>
    </submittedName>
</protein>
<evidence type="ECO:0000313" key="2">
    <source>
        <dbReference type="EMBL" id="PNX87741.1"/>
    </source>
</evidence>
<feature type="chain" id="PRO_5014320396" evidence="1">
    <location>
        <begin position="17"/>
        <end position="83"/>
    </location>
</feature>
<comment type="caution">
    <text evidence="2">The sequence shown here is derived from an EMBL/GenBank/DDBJ whole genome shotgun (WGS) entry which is preliminary data.</text>
</comment>
<evidence type="ECO:0000256" key="1">
    <source>
        <dbReference type="SAM" id="SignalP"/>
    </source>
</evidence>
<organism evidence="2 3">
    <name type="scientific">Trifolium pratense</name>
    <name type="common">Red clover</name>
    <dbReference type="NCBI Taxonomy" id="57577"/>
    <lineage>
        <taxon>Eukaryota</taxon>
        <taxon>Viridiplantae</taxon>
        <taxon>Streptophyta</taxon>
        <taxon>Embryophyta</taxon>
        <taxon>Tracheophyta</taxon>
        <taxon>Spermatophyta</taxon>
        <taxon>Magnoliopsida</taxon>
        <taxon>eudicotyledons</taxon>
        <taxon>Gunneridae</taxon>
        <taxon>Pentapetalae</taxon>
        <taxon>rosids</taxon>
        <taxon>fabids</taxon>
        <taxon>Fabales</taxon>
        <taxon>Fabaceae</taxon>
        <taxon>Papilionoideae</taxon>
        <taxon>50 kb inversion clade</taxon>
        <taxon>NPAAA clade</taxon>
        <taxon>Hologalegina</taxon>
        <taxon>IRL clade</taxon>
        <taxon>Trifolieae</taxon>
        <taxon>Trifolium</taxon>
    </lineage>
</organism>
<reference evidence="2 3" key="2">
    <citation type="journal article" date="2017" name="Front. Plant Sci.">
        <title>Gene Classification and Mining of Molecular Markers Useful in Red Clover (Trifolium pratense) Breeding.</title>
        <authorList>
            <person name="Istvanek J."/>
            <person name="Dluhosova J."/>
            <person name="Dluhos P."/>
            <person name="Patkova L."/>
            <person name="Nedelnik J."/>
            <person name="Repkova J."/>
        </authorList>
    </citation>
    <scope>NUCLEOTIDE SEQUENCE [LARGE SCALE GENOMIC DNA]</scope>
    <source>
        <strain evidence="3">cv. Tatra</strain>
        <tissue evidence="2">Young leaves</tissue>
    </source>
</reference>
<name>A0A2K3MAD1_TRIPR</name>
<feature type="signal peptide" evidence="1">
    <location>
        <begin position="1"/>
        <end position="16"/>
    </location>
</feature>
<feature type="non-terminal residue" evidence="2">
    <location>
        <position position="1"/>
    </location>
</feature>
<evidence type="ECO:0000313" key="3">
    <source>
        <dbReference type="Proteomes" id="UP000236291"/>
    </source>
</evidence>
<dbReference type="Proteomes" id="UP000236291">
    <property type="component" value="Unassembled WGS sequence"/>
</dbReference>